<gene>
    <name evidence="3" type="ORF">SAMN05421541_11942</name>
</gene>
<protein>
    <recommendedName>
        <fullName evidence="2">DUF4394 domain-containing protein</fullName>
    </recommendedName>
</protein>
<organism evidence="3 4">
    <name type="scientific">Actinoplanes philippinensis</name>
    <dbReference type="NCBI Taxonomy" id="35752"/>
    <lineage>
        <taxon>Bacteria</taxon>
        <taxon>Bacillati</taxon>
        <taxon>Actinomycetota</taxon>
        <taxon>Actinomycetes</taxon>
        <taxon>Micromonosporales</taxon>
        <taxon>Micromonosporaceae</taxon>
        <taxon>Actinoplanes</taxon>
    </lineage>
</organism>
<feature type="chain" id="PRO_5038426386" description="DUF4394 domain-containing protein" evidence="1">
    <location>
        <begin position="22"/>
        <end position="288"/>
    </location>
</feature>
<evidence type="ECO:0000313" key="4">
    <source>
        <dbReference type="Proteomes" id="UP000199645"/>
    </source>
</evidence>
<dbReference type="InterPro" id="IPR025507">
    <property type="entry name" value="DUF4394"/>
</dbReference>
<evidence type="ECO:0000256" key="1">
    <source>
        <dbReference type="SAM" id="SignalP"/>
    </source>
</evidence>
<dbReference type="RefSeq" id="WP_093621024.1">
    <property type="nucleotide sequence ID" value="NZ_BOMT01000074.1"/>
</dbReference>
<sequence>MRTHIKKVIAAAAAVVTTTTAVVVGLSGGGASASTPRLTAFGIAGGGTRMLQFWTDTPEENDWVRRIVGLSGDTAVIGIDIRVQDGLLYAVGNQGGIYTIGIPSATATKVSQLQVPLYGTNFDVDFNPAADRLRVISDNGQNLRHNLADHSTVEDTTLTTPPLTGPARGVTAAAYTNNDLDAATNTTLFDINTTTDQVIIQSPANNGLLVATGNLGFNADANAGFDIFSDLTNGRTTGAIAFASLTPVVPAGQIPVQNFYRIDLLTGTPTLIETFPLDVTDVAIALDK</sequence>
<dbReference type="Pfam" id="PF14339">
    <property type="entry name" value="DUF4394"/>
    <property type="match status" value="1"/>
</dbReference>
<evidence type="ECO:0000313" key="3">
    <source>
        <dbReference type="EMBL" id="SFF71957.1"/>
    </source>
</evidence>
<dbReference type="OrthoDB" id="531718at2"/>
<keyword evidence="1" id="KW-0732">Signal</keyword>
<name>A0A1I2L3D9_9ACTN</name>
<dbReference type="Proteomes" id="UP000199645">
    <property type="component" value="Unassembled WGS sequence"/>
</dbReference>
<reference evidence="3 4" key="1">
    <citation type="submission" date="2016-10" db="EMBL/GenBank/DDBJ databases">
        <authorList>
            <person name="de Groot N.N."/>
        </authorList>
    </citation>
    <scope>NUCLEOTIDE SEQUENCE [LARGE SCALE GENOMIC DNA]</scope>
    <source>
        <strain evidence="3 4">DSM 43019</strain>
    </source>
</reference>
<dbReference type="STRING" id="35752.SAMN05421541_11942"/>
<dbReference type="EMBL" id="FONV01000019">
    <property type="protein sequence ID" value="SFF71957.1"/>
    <property type="molecule type" value="Genomic_DNA"/>
</dbReference>
<accession>A0A1I2L3D9</accession>
<proteinExistence type="predicted"/>
<keyword evidence="4" id="KW-1185">Reference proteome</keyword>
<feature type="signal peptide" evidence="1">
    <location>
        <begin position="1"/>
        <end position="21"/>
    </location>
</feature>
<feature type="domain" description="DUF4394" evidence="2">
    <location>
        <begin position="50"/>
        <end position="283"/>
    </location>
</feature>
<dbReference type="AlphaFoldDB" id="A0A1I2L3D9"/>
<evidence type="ECO:0000259" key="2">
    <source>
        <dbReference type="Pfam" id="PF14339"/>
    </source>
</evidence>